<evidence type="ECO:0000259" key="1">
    <source>
        <dbReference type="Pfam" id="PF13276"/>
    </source>
</evidence>
<evidence type="ECO:0000313" key="2">
    <source>
        <dbReference type="EMBL" id="QCI59301.3"/>
    </source>
</evidence>
<sequence length="135" mass="16018">MKMLLSVAHLSRPTFYDEIKRMKKGNKCASVKREIQAIFKEHRGRYGYRRITAELENRKIHCNHKVVSRLMKELGLVCRVRMKKYRSYKGEMGQIAPNLLERNFEAEQPNEKMVTDVTEFHLFGQKLYLSILLDL</sequence>
<evidence type="ECO:0000313" key="3">
    <source>
        <dbReference type="Proteomes" id="UP000298642"/>
    </source>
</evidence>
<organism evidence="2 3">
    <name type="scientific">Dysosmobacter welbionis</name>
    <dbReference type="NCBI Taxonomy" id="2093857"/>
    <lineage>
        <taxon>Bacteria</taxon>
        <taxon>Bacillati</taxon>
        <taxon>Bacillota</taxon>
        <taxon>Clostridia</taxon>
        <taxon>Eubacteriales</taxon>
        <taxon>Oscillospiraceae</taxon>
        <taxon>Dysosmobacter</taxon>
    </lineage>
</organism>
<dbReference type="InterPro" id="IPR025948">
    <property type="entry name" value="HTH-like_dom"/>
</dbReference>
<keyword evidence="3" id="KW-1185">Reference proteome</keyword>
<protein>
    <submittedName>
        <fullName evidence="2">IS3 family transposase</fullName>
    </submittedName>
</protein>
<accession>A0A856HZN1</accession>
<proteinExistence type="predicted"/>
<dbReference type="InterPro" id="IPR050900">
    <property type="entry name" value="Transposase_IS3/IS150/IS904"/>
</dbReference>
<dbReference type="AlphaFoldDB" id="A0A856HZN1"/>
<dbReference type="Pfam" id="PF13276">
    <property type="entry name" value="HTH_21"/>
    <property type="match status" value="1"/>
</dbReference>
<dbReference type="EMBL" id="CP034413">
    <property type="protein sequence ID" value="QCI59301.3"/>
    <property type="molecule type" value="Genomic_DNA"/>
</dbReference>
<dbReference type="KEGG" id="obj:EIO64_08725"/>
<reference evidence="3" key="1">
    <citation type="submission" date="2018-12" db="EMBL/GenBank/DDBJ databases">
        <title>Dusodibacter welbiota gen. nov., sp. nov., isolated from human faeces and emended description of the Oscillibacter genus.</title>
        <authorList>
            <person name="Le Roy T."/>
            <person name="Van der Smissen P."/>
            <person name="Delzenne N."/>
            <person name="Muccioli G."/>
            <person name="Collet J.F."/>
            <person name="Cani P.D."/>
        </authorList>
    </citation>
    <scope>NUCLEOTIDE SEQUENCE [LARGE SCALE GENOMIC DNA]</scope>
    <source>
        <strain evidence="3">J115</strain>
    </source>
</reference>
<dbReference type="Proteomes" id="UP000298642">
    <property type="component" value="Chromosome"/>
</dbReference>
<name>A0A856HZN1_9FIRM</name>
<feature type="domain" description="HTH-like" evidence="1">
    <location>
        <begin position="32"/>
        <end position="84"/>
    </location>
</feature>
<gene>
    <name evidence="2" type="ORF">EIO64_08725</name>
</gene>
<dbReference type="PANTHER" id="PTHR46889">
    <property type="entry name" value="TRANSPOSASE INSF FOR INSERTION SEQUENCE IS3B-RELATED"/>
    <property type="match status" value="1"/>
</dbReference>